<evidence type="ECO:0000313" key="4">
    <source>
        <dbReference type="Proteomes" id="UP001152797"/>
    </source>
</evidence>
<protein>
    <submittedName>
        <fullName evidence="3">Tankyrase-1</fullName>
    </submittedName>
</protein>
<gene>
    <name evidence="2" type="ORF">C1SCF055_LOCUS39631</name>
</gene>
<sequence length="328" mass="35930">MKGAPWRSGAGHRAQASTKRGGRGGVAPHQLSHGVDIWAILSNDEVPQSVTCCVPMPLPSCKSVTCLQAFVSANLLDMSSDGGGVMPTPECRTCRDDDLHQVIEPFSGGSQVGAMPQDSCGLEFPIFTCLSLDVAHECVLAFHKTFGGTLMALCTFGPAVIARKRNMCIGDVIAFLQIEFDQRPFHCTDLLGFALDRGDPCPDAVMVLSVSEVSPADFSRFLTLDVCSDMRVTSFEGWFDDLGPFVELLRSTGLLDLMLCLGLSCLIPVPCCICSHPRFDSVMAGLNIDLRERYREFVVYDKQCYPEFMVTYERCLKPIAPRGRPSRR</sequence>
<evidence type="ECO:0000313" key="3">
    <source>
        <dbReference type="EMBL" id="CAL4802068.1"/>
    </source>
</evidence>
<dbReference type="Proteomes" id="UP001152797">
    <property type="component" value="Unassembled WGS sequence"/>
</dbReference>
<reference evidence="2" key="1">
    <citation type="submission" date="2022-10" db="EMBL/GenBank/DDBJ databases">
        <authorList>
            <person name="Chen Y."/>
            <person name="Dougan E. K."/>
            <person name="Chan C."/>
            <person name="Rhodes N."/>
            <person name="Thang M."/>
        </authorList>
    </citation>
    <scope>NUCLEOTIDE SEQUENCE</scope>
</reference>
<dbReference type="EMBL" id="CAMXCT030006498">
    <property type="protein sequence ID" value="CAL4802068.1"/>
    <property type="molecule type" value="Genomic_DNA"/>
</dbReference>
<comment type="caution">
    <text evidence="2">The sequence shown here is derived from an EMBL/GenBank/DDBJ whole genome shotgun (WGS) entry which is preliminary data.</text>
</comment>
<dbReference type="Gene3D" id="6.20.320.10">
    <property type="match status" value="1"/>
</dbReference>
<accession>A0A9P1GI31</accession>
<keyword evidence="4" id="KW-1185">Reference proteome</keyword>
<evidence type="ECO:0000256" key="1">
    <source>
        <dbReference type="SAM" id="MobiDB-lite"/>
    </source>
</evidence>
<reference evidence="3 4" key="2">
    <citation type="submission" date="2024-05" db="EMBL/GenBank/DDBJ databases">
        <authorList>
            <person name="Chen Y."/>
            <person name="Shah S."/>
            <person name="Dougan E. K."/>
            <person name="Thang M."/>
            <person name="Chan C."/>
        </authorList>
    </citation>
    <scope>NUCLEOTIDE SEQUENCE [LARGE SCALE GENOMIC DNA]</scope>
</reference>
<evidence type="ECO:0000313" key="2">
    <source>
        <dbReference type="EMBL" id="CAI4014756.1"/>
    </source>
</evidence>
<dbReference type="EMBL" id="CAMXCT010006498">
    <property type="protein sequence ID" value="CAI4014756.1"/>
    <property type="molecule type" value="Genomic_DNA"/>
</dbReference>
<name>A0A9P1GI31_9DINO</name>
<dbReference type="EMBL" id="CAMXCT020006498">
    <property type="protein sequence ID" value="CAL1168131.1"/>
    <property type="molecule type" value="Genomic_DNA"/>
</dbReference>
<proteinExistence type="predicted"/>
<dbReference type="AlphaFoldDB" id="A0A9P1GI31"/>
<feature type="region of interest" description="Disordered" evidence="1">
    <location>
        <begin position="1"/>
        <end position="28"/>
    </location>
</feature>
<organism evidence="2">
    <name type="scientific">Cladocopium goreaui</name>
    <dbReference type="NCBI Taxonomy" id="2562237"/>
    <lineage>
        <taxon>Eukaryota</taxon>
        <taxon>Sar</taxon>
        <taxon>Alveolata</taxon>
        <taxon>Dinophyceae</taxon>
        <taxon>Suessiales</taxon>
        <taxon>Symbiodiniaceae</taxon>
        <taxon>Cladocopium</taxon>
    </lineage>
</organism>
<dbReference type="OrthoDB" id="411019at2759"/>